<proteinExistence type="predicted"/>
<dbReference type="Proteomes" id="UP001595685">
    <property type="component" value="Unassembled WGS sequence"/>
</dbReference>
<protein>
    <submittedName>
        <fullName evidence="1">Winged helix DNA-binding domain-containing protein</fullName>
    </submittedName>
</protein>
<reference evidence="2" key="1">
    <citation type="journal article" date="2019" name="Int. J. Syst. Evol. Microbiol.">
        <title>The Global Catalogue of Microorganisms (GCM) 10K type strain sequencing project: providing services to taxonomists for standard genome sequencing and annotation.</title>
        <authorList>
            <consortium name="The Broad Institute Genomics Platform"/>
            <consortium name="The Broad Institute Genome Sequencing Center for Infectious Disease"/>
            <person name="Wu L."/>
            <person name="Ma J."/>
        </authorList>
    </citation>
    <scope>NUCLEOTIDE SEQUENCE [LARGE SCALE GENOMIC DNA]</scope>
    <source>
        <strain evidence="2">NCAIM B.02333</strain>
    </source>
</reference>
<name>A0ABV7WEY1_9MICO</name>
<evidence type="ECO:0000313" key="2">
    <source>
        <dbReference type="Proteomes" id="UP001595685"/>
    </source>
</evidence>
<comment type="caution">
    <text evidence="1">The sequence shown here is derived from an EMBL/GenBank/DDBJ whole genome shotgun (WGS) entry which is preliminary data.</text>
</comment>
<keyword evidence="2" id="KW-1185">Reference proteome</keyword>
<gene>
    <name evidence="1" type="ORF">ACFOLH_06295</name>
</gene>
<dbReference type="Pfam" id="PF06224">
    <property type="entry name" value="AlkZ-like"/>
    <property type="match status" value="1"/>
</dbReference>
<dbReference type="PANTHER" id="PTHR38479:SF2">
    <property type="entry name" value="WINGED HELIX DNA-BINDING DOMAIN-CONTAINING PROTEIN"/>
    <property type="match status" value="1"/>
</dbReference>
<dbReference type="EMBL" id="JBHRWW010000003">
    <property type="protein sequence ID" value="MFC3687949.1"/>
    <property type="molecule type" value="Genomic_DNA"/>
</dbReference>
<dbReference type="PANTHER" id="PTHR38479">
    <property type="entry name" value="LMO0824 PROTEIN"/>
    <property type="match status" value="1"/>
</dbReference>
<dbReference type="GO" id="GO:0003677">
    <property type="term" value="F:DNA binding"/>
    <property type="evidence" value="ECO:0007669"/>
    <property type="project" value="UniProtKB-KW"/>
</dbReference>
<dbReference type="RefSeq" id="WP_340292451.1">
    <property type="nucleotide sequence ID" value="NZ_JBBEOI010000072.1"/>
</dbReference>
<keyword evidence="1" id="KW-0238">DNA-binding</keyword>
<evidence type="ECO:0000313" key="1">
    <source>
        <dbReference type="EMBL" id="MFC3687949.1"/>
    </source>
</evidence>
<dbReference type="InterPro" id="IPR009351">
    <property type="entry name" value="AlkZ-like"/>
</dbReference>
<accession>A0ABV7WEY1</accession>
<organism evidence="1 2">
    <name type="scientific">Aquipuribacter hungaricus</name>
    <dbReference type="NCBI Taxonomy" id="545624"/>
    <lineage>
        <taxon>Bacteria</taxon>
        <taxon>Bacillati</taxon>
        <taxon>Actinomycetota</taxon>
        <taxon>Actinomycetes</taxon>
        <taxon>Micrococcales</taxon>
        <taxon>Intrasporangiaceae</taxon>
        <taxon>Aquipuribacter</taxon>
    </lineage>
</organism>
<sequence>MSAGGPVLGLRELNRALMARQLLDSRSGMGALPAVAHLVGIQAQAVRPPYVGLWTRLDGFALDDLERLLLDRSVVRVALMRSTLHLVTAQDCLALRPLLAEQLARVARGQFGRQVAGVDLAELARLTTALVEERPLGFAELGERLQQAWPDRDAGALAQTARNLVPLVQVPPRGLWGSTAPPTHTTVTSWLGQAEDTGPSLEDYVLRYLSAYGPASVQDMQKWSGLTRLQAVVTRLAPQLRTSRDDRGRTLYDLAGAEPAEPDRELPVRYLSEFDDALLGHVDRRRVLAEEHGAQVFTTGGIIRATVLVDGFVAGTWRFETSGSRPGITVRPFAPLPATTQAQLAEEGARLLRAVDADTSDDPRVRFESPA</sequence>